<organism evidence="2">
    <name type="scientific">Microvirus mar38</name>
    <dbReference type="NCBI Taxonomy" id="2851172"/>
    <lineage>
        <taxon>Viruses</taxon>
        <taxon>Monodnaviria</taxon>
        <taxon>Sangervirae</taxon>
        <taxon>Phixviricota</taxon>
        <taxon>Malgrandaviricetes</taxon>
        <taxon>Petitvirales</taxon>
        <taxon>Microviridae</taxon>
    </lineage>
</organism>
<feature type="region of interest" description="Disordered" evidence="1">
    <location>
        <begin position="130"/>
        <end position="149"/>
    </location>
</feature>
<feature type="region of interest" description="Disordered" evidence="1">
    <location>
        <begin position="206"/>
        <end position="246"/>
    </location>
</feature>
<evidence type="ECO:0000256" key="1">
    <source>
        <dbReference type="SAM" id="MobiDB-lite"/>
    </source>
</evidence>
<dbReference type="EMBL" id="MZ089784">
    <property type="protein sequence ID" value="QXP45063.1"/>
    <property type="molecule type" value="Genomic_DNA"/>
</dbReference>
<feature type="compositionally biased region" description="Low complexity" evidence="1">
    <location>
        <begin position="228"/>
        <end position="246"/>
    </location>
</feature>
<sequence length="246" mass="26258">MLTCLWYSRFRKDIIVADPVTMAVIAGGSVLQGGLNFLSSANSAKKAYKYASKLQAQQNAFTERMSNTAHQREVADLRAAGLNPILSATGGSGASTPAAGSASVPVSDPQLGSAVATALDVKRLKNETELKESTKDVNEQTSKKLINESDLAHHSAAKVREETQLLQDYGAKVKELELLTFKNNIENSKAVTAAEVRKLNSEAKFNDERARGYSESESNTYGGSLGISKNGGNLSGSYGSSKSRTY</sequence>
<accession>A0A8F6AI39</accession>
<protein>
    <submittedName>
        <fullName evidence="2">DNA pilot protein</fullName>
    </submittedName>
</protein>
<proteinExistence type="predicted"/>
<evidence type="ECO:0000313" key="2">
    <source>
        <dbReference type="EMBL" id="QXP45063.1"/>
    </source>
</evidence>
<name>A0A8F6AI39_9VIRU</name>
<reference evidence="2" key="1">
    <citation type="submission" date="2021-04" db="EMBL/GenBank/DDBJ databases">
        <title>Genomes of microviruses identified in yellow-bellied marmot fecal samples.</title>
        <authorList>
            <person name="Varsani A."/>
            <person name="Kraberger S."/>
            <person name="Chatterjee A."/>
            <person name="Richet C."/>
            <person name="Fontenele R.S."/>
            <person name="Schmidlin K."/>
            <person name="Blumstein D.T."/>
        </authorList>
    </citation>
    <scope>NUCLEOTIDE SEQUENCE</scope>
    <source>
        <strain evidence="2">Mar38</strain>
    </source>
</reference>